<comment type="caution">
    <text evidence="1">The sequence shown here is derived from an EMBL/GenBank/DDBJ whole genome shotgun (WGS) entry which is preliminary data.</text>
</comment>
<dbReference type="STRING" id="246786.GS18_0205555"/>
<dbReference type="RefSeq" id="WP_029281054.1">
    <property type="nucleotide sequence ID" value="NZ_CP176757.1"/>
</dbReference>
<keyword evidence="2" id="KW-1185">Reference proteome</keyword>
<dbReference type="UniPathway" id="UPA00148">
    <property type="reaction ID" value="UER00236"/>
</dbReference>
<dbReference type="Pfam" id="PF02283">
    <property type="entry name" value="CobU"/>
    <property type="match status" value="1"/>
</dbReference>
<proteinExistence type="predicted"/>
<dbReference type="OrthoDB" id="1766664at2"/>
<gene>
    <name evidence="1" type="ORF">GS18_0205555</name>
</gene>
<sequence>MHLIIGGACSGKRAYVKSKWPHAAWITAYSGDSFLDWKEADDGPLVLEGFEQWIGTEDLTDLKAVRTQYSGLLNELLQRKQETIIIMLEIGKGIVPVSENERRLRDVNGWIQQDAAAICTDVHSVWHGLVKKVK</sequence>
<dbReference type="InterPro" id="IPR003203">
    <property type="entry name" value="CobU/CobP"/>
</dbReference>
<dbReference type="InterPro" id="IPR027417">
    <property type="entry name" value="P-loop_NTPase"/>
</dbReference>
<accession>A0A084H473</accession>
<dbReference type="EMBL" id="JNVC02000001">
    <property type="protein sequence ID" value="KEZ54385.1"/>
    <property type="molecule type" value="Genomic_DNA"/>
</dbReference>
<name>A0A084H473_METID</name>
<protein>
    <submittedName>
        <fullName evidence="1">Uncharacterized protein</fullName>
    </submittedName>
</protein>
<dbReference type="Proteomes" id="UP000028549">
    <property type="component" value="Unassembled WGS sequence"/>
</dbReference>
<reference evidence="1 2" key="1">
    <citation type="journal article" date="2005" name="Int. J. Syst. Evol. Microbiol.">
        <title>Bacillus cibi sp. nov., isolated from jeotgal, a traditional Korean fermented seafood.</title>
        <authorList>
            <person name="Yoon J.H."/>
            <person name="Lee C.H."/>
            <person name="Oh T.K."/>
        </authorList>
    </citation>
    <scope>NUCLEOTIDE SEQUENCE [LARGE SCALE GENOMIC DNA]</scope>
    <source>
        <strain evidence="1 2">DSM 16189</strain>
    </source>
</reference>
<dbReference type="GO" id="GO:0043752">
    <property type="term" value="F:adenosylcobinamide kinase activity"/>
    <property type="evidence" value="ECO:0007669"/>
    <property type="project" value="InterPro"/>
</dbReference>
<dbReference type="SUPFAM" id="SSF52540">
    <property type="entry name" value="P-loop containing nucleoside triphosphate hydrolases"/>
    <property type="match status" value="1"/>
</dbReference>
<dbReference type="AlphaFoldDB" id="A0A084H473"/>
<evidence type="ECO:0000313" key="2">
    <source>
        <dbReference type="Proteomes" id="UP000028549"/>
    </source>
</evidence>
<dbReference type="GO" id="GO:0009236">
    <property type="term" value="P:cobalamin biosynthetic process"/>
    <property type="evidence" value="ECO:0007669"/>
    <property type="project" value="UniProtKB-UniPathway"/>
</dbReference>
<evidence type="ECO:0000313" key="1">
    <source>
        <dbReference type="EMBL" id="KEZ54385.1"/>
    </source>
</evidence>
<dbReference type="Gene3D" id="3.40.50.300">
    <property type="entry name" value="P-loop containing nucleotide triphosphate hydrolases"/>
    <property type="match status" value="1"/>
</dbReference>
<organism evidence="1 2">
    <name type="scientific">Metabacillus indicus</name>
    <name type="common">Bacillus indicus</name>
    <dbReference type="NCBI Taxonomy" id="246786"/>
    <lineage>
        <taxon>Bacteria</taxon>
        <taxon>Bacillati</taxon>
        <taxon>Bacillota</taxon>
        <taxon>Bacilli</taxon>
        <taxon>Bacillales</taxon>
        <taxon>Bacillaceae</taxon>
        <taxon>Metabacillus</taxon>
    </lineage>
</organism>
<dbReference type="GO" id="GO:0000166">
    <property type="term" value="F:nucleotide binding"/>
    <property type="evidence" value="ECO:0007669"/>
    <property type="project" value="InterPro"/>
</dbReference>